<dbReference type="InterPro" id="IPR020843">
    <property type="entry name" value="ER"/>
</dbReference>
<reference evidence="4 5" key="1">
    <citation type="submission" date="2019-09" db="EMBL/GenBank/DDBJ databases">
        <title>The hologenome of the rock-dwelling lichen Lasallia pustulata.</title>
        <authorList>
            <person name="Greshake Tzovaras B."/>
            <person name="Segers F."/>
            <person name="Bicker A."/>
            <person name="Dal Grande F."/>
            <person name="Otte J."/>
            <person name="Hankeln T."/>
            <person name="Schmitt I."/>
            <person name="Ebersberger I."/>
        </authorList>
    </citation>
    <scope>NUCLEOTIDE SEQUENCE [LARGE SCALE GENOMIC DNA]</scope>
    <source>
        <strain evidence="4">A1-1</strain>
    </source>
</reference>
<dbReference type="AlphaFoldDB" id="A0A5M8PCX8"/>
<feature type="domain" description="Enoyl reductase (ER)" evidence="3">
    <location>
        <begin position="12"/>
        <end position="352"/>
    </location>
</feature>
<dbReference type="InterPro" id="IPR013149">
    <property type="entry name" value="ADH-like_C"/>
</dbReference>
<dbReference type="Pfam" id="PF08240">
    <property type="entry name" value="ADH_N"/>
    <property type="match status" value="1"/>
</dbReference>
<dbReference type="PANTHER" id="PTHR45033:SF3">
    <property type="entry name" value="DEHYDROGENASE, PUTATIVE (AFU_ORTHOLOGUE AFUA_2G13270)-RELATED"/>
    <property type="match status" value="1"/>
</dbReference>
<dbReference type="EMBL" id="VXIT01000020">
    <property type="protein sequence ID" value="KAA6407055.1"/>
    <property type="molecule type" value="Genomic_DNA"/>
</dbReference>
<dbReference type="CDD" id="cd05188">
    <property type="entry name" value="MDR"/>
    <property type="match status" value="1"/>
</dbReference>
<evidence type="ECO:0000256" key="2">
    <source>
        <dbReference type="SAM" id="Phobius"/>
    </source>
</evidence>
<evidence type="ECO:0000313" key="4">
    <source>
        <dbReference type="EMBL" id="KAA6407055.1"/>
    </source>
</evidence>
<keyword evidence="2" id="KW-1133">Transmembrane helix</keyword>
<dbReference type="OrthoDB" id="449487at2759"/>
<dbReference type="Pfam" id="PF00107">
    <property type="entry name" value="ADH_zinc_N"/>
    <property type="match status" value="1"/>
</dbReference>
<gene>
    <name evidence="4" type="ORF">FRX48_09121</name>
</gene>
<dbReference type="SMART" id="SM00829">
    <property type="entry name" value="PKS_ER"/>
    <property type="match status" value="1"/>
</dbReference>
<dbReference type="PANTHER" id="PTHR45033">
    <property type="match status" value="1"/>
</dbReference>
<protein>
    <submittedName>
        <fullName evidence="4">Alcohol dehydrogenase</fullName>
    </submittedName>
</protein>
<name>A0A5M8PCX8_9LECA</name>
<dbReference type="InterPro" id="IPR013154">
    <property type="entry name" value="ADH-like_N"/>
</dbReference>
<keyword evidence="2" id="KW-0472">Membrane</keyword>
<feature type="transmembrane region" description="Helical" evidence="2">
    <location>
        <begin position="177"/>
        <end position="203"/>
    </location>
</feature>
<dbReference type="InterPro" id="IPR052711">
    <property type="entry name" value="Zinc_ADH-like"/>
</dbReference>
<sequence length="364" mass="38983">MPKAVAIREIEGKPGQVYYPSPRTNRRPRTPPRPNDLIIQISTAALNHRDLFIRQHLYPGTAFSVPLLADGCGLVTATGPAPTARSWLHKRVILNPGHGWKDSPSGPEDAAGYRILGGTTLHPVGTLQEVVCVDAGEVEEAPAGLSDVEAGALPLTGLTAWRAVVTKSGNAVRGRNVLVTGIGGGVALMALGFAVGMGVSVWVSSGDEEKIRRAREMGARGGVNYRRVGWERELREGLPRERPFLDAIIDGAGGDVVDKGAKLLKAGGVIVSYGMTTGPKLSYSMSAVLKNIELRGSTMGSRKEFHDMVEYVGKQQIHPVISRVVHGLDNLKDIDDLFEDMKSGSQFGKLVVQVSKEGDQSKLI</sequence>
<accession>A0A5M8PCX8</accession>
<organism evidence="4 5">
    <name type="scientific">Lasallia pustulata</name>
    <dbReference type="NCBI Taxonomy" id="136370"/>
    <lineage>
        <taxon>Eukaryota</taxon>
        <taxon>Fungi</taxon>
        <taxon>Dikarya</taxon>
        <taxon>Ascomycota</taxon>
        <taxon>Pezizomycotina</taxon>
        <taxon>Lecanoromycetes</taxon>
        <taxon>OSLEUM clade</taxon>
        <taxon>Umbilicariomycetidae</taxon>
        <taxon>Umbilicariales</taxon>
        <taxon>Umbilicariaceae</taxon>
        <taxon>Lasallia</taxon>
    </lineage>
</organism>
<dbReference type="InterPro" id="IPR011032">
    <property type="entry name" value="GroES-like_sf"/>
</dbReference>
<evidence type="ECO:0000256" key="1">
    <source>
        <dbReference type="SAM" id="MobiDB-lite"/>
    </source>
</evidence>
<dbReference type="Gene3D" id="3.90.180.10">
    <property type="entry name" value="Medium-chain alcohol dehydrogenases, catalytic domain"/>
    <property type="match status" value="1"/>
</dbReference>
<dbReference type="Gene3D" id="3.40.50.720">
    <property type="entry name" value="NAD(P)-binding Rossmann-like Domain"/>
    <property type="match status" value="1"/>
</dbReference>
<dbReference type="FunFam" id="3.40.50.720:FF:000481">
    <property type="entry name" value="Alcohol dehydrogenase, variant"/>
    <property type="match status" value="1"/>
</dbReference>
<evidence type="ECO:0000313" key="5">
    <source>
        <dbReference type="Proteomes" id="UP000324767"/>
    </source>
</evidence>
<keyword evidence="2" id="KW-0812">Transmembrane</keyword>
<dbReference type="Proteomes" id="UP000324767">
    <property type="component" value="Unassembled WGS sequence"/>
</dbReference>
<dbReference type="SUPFAM" id="SSF51735">
    <property type="entry name" value="NAD(P)-binding Rossmann-fold domains"/>
    <property type="match status" value="1"/>
</dbReference>
<feature type="region of interest" description="Disordered" evidence="1">
    <location>
        <begin position="15"/>
        <end position="34"/>
    </location>
</feature>
<evidence type="ECO:0000259" key="3">
    <source>
        <dbReference type="SMART" id="SM00829"/>
    </source>
</evidence>
<dbReference type="InterPro" id="IPR036291">
    <property type="entry name" value="NAD(P)-bd_dom_sf"/>
</dbReference>
<proteinExistence type="predicted"/>
<comment type="caution">
    <text evidence="4">The sequence shown here is derived from an EMBL/GenBank/DDBJ whole genome shotgun (WGS) entry which is preliminary data.</text>
</comment>
<dbReference type="SUPFAM" id="SSF50129">
    <property type="entry name" value="GroES-like"/>
    <property type="match status" value="1"/>
</dbReference>
<dbReference type="GO" id="GO:0016491">
    <property type="term" value="F:oxidoreductase activity"/>
    <property type="evidence" value="ECO:0007669"/>
    <property type="project" value="InterPro"/>
</dbReference>